<keyword evidence="2 15" id="KW-0813">Transport</keyword>
<keyword evidence="15" id="KW-0732">Signal</keyword>
<dbReference type="InterPro" id="IPR002394">
    <property type="entry name" value="Nicotinic_acetylcholine_rcpt"/>
</dbReference>
<dbReference type="SUPFAM" id="SSF90112">
    <property type="entry name" value="Neurotransmitter-gated ion-channel transmembrane pore"/>
    <property type="match status" value="1"/>
</dbReference>
<evidence type="ECO:0000313" key="18">
    <source>
        <dbReference type="EnsemblMetazoa" id="G34865.3:cds"/>
    </source>
</evidence>
<name>A0A8W8MSC9_MAGGI</name>
<protein>
    <recommendedName>
        <fullName evidence="20">Neuronal acetylcholine receptor subunit alpha-10</fullName>
    </recommendedName>
</protein>
<dbReference type="InterPro" id="IPR036734">
    <property type="entry name" value="Neur_chan_lig-bd_sf"/>
</dbReference>
<dbReference type="AlphaFoldDB" id="A0A8W8MSC9"/>
<dbReference type="InterPro" id="IPR018000">
    <property type="entry name" value="Neurotransmitter_ion_chnl_CS"/>
</dbReference>
<keyword evidence="4 15" id="KW-0812">Transmembrane</keyword>
<organism evidence="18 19">
    <name type="scientific">Magallana gigas</name>
    <name type="common">Pacific oyster</name>
    <name type="synonym">Crassostrea gigas</name>
    <dbReference type="NCBI Taxonomy" id="29159"/>
    <lineage>
        <taxon>Eukaryota</taxon>
        <taxon>Metazoa</taxon>
        <taxon>Spiralia</taxon>
        <taxon>Lophotrochozoa</taxon>
        <taxon>Mollusca</taxon>
        <taxon>Bivalvia</taxon>
        <taxon>Autobranchia</taxon>
        <taxon>Pteriomorphia</taxon>
        <taxon>Ostreida</taxon>
        <taxon>Ostreoidea</taxon>
        <taxon>Ostreidae</taxon>
        <taxon>Magallana</taxon>
    </lineage>
</organism>
<dbReference type="PRINTS" id="PR00252">
    <property type="entry name" value="NRIONCHANNEL"/>
</dbReference>
<proteinExistence type="inferred from homology"/>
<dbReference type="InterPro" id="IPR006202">
    <property type="entry name" value="Neur_chan_lig-bd"/>
</dbReference>
<keyword evidence="3" id="KW-1003">Cell membrane</keyword>
<keyword evidence="7 15" id="KW-0406">Ion transport</keyword>
<dbReference type="InterPro" id="IPR038050">
    <property type="entry name" value="Neuro_actylchol_rec"/>
</dbReference>
<evidence type="ECO:0000256" key="15">
    <source>
        <dbReference type="RuleBase" id="RU000687"/>
    </source>
</evidence>
<evidence type="ECO:0000259" key="17">
    <source>
        <dbReference type="Pfam" id="PF02932"/>
    </source>
</evidence>
<dbReference type="GO" id="GO:0004888">
    <property type="term" value="F:transmembrane signaling receptor activity"/>
    <property type="evidence" value="ECO:0007669"/>
    <property type="project" value="InterPro"/>
</dbReference>
<keyword evidence="6" id="KW-0770">Synapse</keyword>
<dbReference type="NCBIfam" id="TIGR00860">
    <property type="entry name" value="LIC"/>
    <property type="match status" value="1"/>
</dbReference>
<dbReference type="InterPro" id="IPR006029">
    <property type="entry name" value="Neurotrans-gated_channel_TM"/>
</dbReference>
<feature type="transmembrane region" description="Helical" evidence="15">
    <location>
        <begin position="302"/>
        <end position="325"/>
    </location>
</feature>
<comment type="subcellular location">
    <subcellularLocation>
        <location evidence="14">Synaptic cell membrane</location>
        <topology evidence="14">Multi-pass membrane protein</topology>
    </subcellularLocation>
</comment>
<dbReference type="FunFam" id="1.20.58.390:FF:000073">
    <property type="entry name" value="Neuronal acetylcholine receptor subunit alpha-9-II"/>
    <property type="match status" value="1"/>
</dbReference>
<dbReference type="OMA" id="ILPCNSG"/>
<keyword evidence="12" id="KW-1071">Ligand-gated ion channel</keyword>
<dbReference type="SUPFAM" id="SSF63712">
    <property type="entry name" value="Nicotinic receptor ligand binding domain-like"/>
    <property type="match status" value="1"/>
</dbReference>
<keyword evidence="13 15" id="KW-0407">Ion channel</keyword>
<evidence type="ECO:0000256" key="14">
    <source>
        <dbReference type="ARBA" id="ARBA00034099"/>
    </source>
</evidence>
<evidence type="ECO:0000256" key="6">
    <source>
        <dbReference type="ARBA" id="ARBA00023018"/>
    </source>
</evidence>
<accession>A0A8W8MSC9</accession>
<dbReference type="InterPro" id="IPR006201">
    <property type="entry name" value="Neur_channel"/>
</dbReference>
<evidence type="ECO:0000256" key="2">
    <source>
        <dbReference type="ARBA" id="ARBA00022448"/>
    </source>
</evidence>
<feature type="transmembrane region" description="Helical" evidence="15">
    <location>
        <begin position="241"/>
        <end position="265"/>
    </location>
</feature>
<dbReference type="Pfam" id="PF02931">
    <property type="entry name" value="Neur_chan_LBD"/>
    <property type="match status" value="1"/>
</dbReference>
<dbReference type="EnsemblMetazoa" id="G34865.3">
    <property type="protein sequence ID" value="G34865.3:cds"/>
    <property type="gene ID" value="G34865"/>
</dbReference>
<evidence type="ECO:0000259" key="16">
    <source>
        <dbReference type="Pfam" id="PF02931"/>
    </source>
</evidence>
<dbReference type="PRINTS" id="PR00254">
    <property type="entry name" value="NICOTINICR"/>
</dbReference>
<evidence type="ECO:0000256" key="7">
    <source>
        <dbReference type="ARBA" id="ARBA00023065"/>
    </source>
</evidence>
<dbReference type="Pfam" id="PF02932">
    <property type="entry name" value="Neur_chan_memb"/>
    <property type="match status" value="1"/>
</dbReference>
<evidence type="ECO:0000256" key="9">
    <source>
        <dbReference type="ARBA" id="ARBA00023157"/>
    </source>
</evidence>
<evidence type="ECO:0000256" key="8">
    <source>
        <dbReference type="ARBA" id="ARBA00023136"/>
    </source>
</evidence>
<feature type="signal peptide" evidence="15">
    <location>
        <begin position="1"/>
        <end position="21"/>
    </location>
</feature>
<dbReference type="GO" id="GO:0045211">
    <property type="term" value="C:postsynaptic membrane"/>
    <property type="evidence" value="ECO:0007669"/>
    <property type="project" value="InterPro"/>
</dbReference>
<evidence type="ECO:0000256" key="4">
    <source>
        <dbReference type="ARBA" id="ARBA00022692"/>
    </source>
</evidence>
<keyword evidence="19" id="KW-1185">Reference proteome</keyword>
<evidence type="ECO:0000256" key="3">
    <source>
        <dbReference type="ARBA" id="ARBA00022475"/>
    </source>
</evidence>
<evidence type="ECO:0008006" key="20">
    <source>
        <dbReference type="Google" id="ProtNLM"/>
    </source>
</evidence>
<keyword evidence="5 15" id="KW-1133">Transmembrane helix</keyword>
<feature type="domain" description="Neurotransmitter-gated ion-channel transmembrane" evidence="17">
    <location>
        <begin position="247"/>
        <end position="513"/>
    </location>
</feature>
<evidence type="ECO:0000313" key="19">
    <source>
        <dbReference type="Proteomes" id="UP000005408"/>
    </source>
</evidence>
<dbReference type="InterPro" id="IPR036719">
    <property type="entry name" value="Neuro-gated_channel_TM_sf"/>
</dbReference>
<sequence length="525" mass="60416">MKLGVFFILVWIWSLFSLLKANGIRREETNEQRLVKDLLNGYDKRVRPVMPSNTSLPLNVTFGLALSQIIDVDEKNQILTTNCWLNQMWTDYGLRWDPKEYGDIKVVRLPYDQIWRPDIFLYNNADVSTYFSSISSNVIVTSQGNVTWLSMVIFKSSCSINVRYFPFDEQNCSMTFASWTYDGFHINLILNTLEGDISNYIPNSEWHLHKLYVDRKVVYYSCCAEPYPDITFYIHILRRPLFYVFNMVMPCIMITLVALLGFYIPSDSGEKVTMGITTLLSMTVFMMLVAENMPPTSDVLPLIGIYYGLTIIIVSLATGMTVFTLNIHHKGQRGHPVSPIIRKIFFGVFARVMCVKMDGDYNRNSSKVMYTPDFASNVTNNYTSVLKGSEVERTKLLEDGVRSCCCNLDRQAMNHAYEMKPENNVRKNHPPEQHQNNQPIFAAPNNETTSTLEHNFTKVLSKVCHTIENNESRQREQDVRESVRFEWQQLALVVDRMLLTVFVLITLIMTSAILMQGPLSQSDNP</sequence>
<dbReference type="Gene3D" id="2.70.170.10">
    <property type="entry name" value="Neurotransmitter-gated ion-channel ligand-binding domain"/>
    <property type="match status" value="1"/>
</dbReference>
<dbReference type="FunFam" id="2.70.170.10:FF:000016">
    <property type="entry name" value="Nicotinic acetylcholine receptor subunit"/>
    <property type="match status" value="1"/>
</dbReference>
<dbReference type="PROSITE" id="PS00236">
    <property type="entry name" value="NEUROTR_ION_CHANNEL"/>
    <property type="match status" value="1"/>
</dbReference>
<comment type="similarity">
    <text evidence="1">Belongs to the ligand-gated ion channel (TC 1.A.9) family. Acetylcholine receptor (TC 1.A.9.1) subfamily.</text>
</comment>
<evidence type="ECO:0000256" key="11">
    <source>
        <dbReference type="ARBA" id="ARBA00023180"/>
    </source>
</evidence>
<feature type="chain" id="PRO_5036517131" description="Neuronal acetylcholine receptor subunit alpha-10" evidence="15">
    <location>
        <begin position="22"/>
        <end position="525"/>
    </location>
</feature>
<dbReference type="Proteomes" id="UP000005408">
    <property type="component" value="Unassembled WGS sequence"/>
</dbReference>
<keyword evidence="11" id="KW-0325">Glycoprotein</keyword>
<evidence type="ECO:0000256" key="5">
    <source>
        <dbReference type="ARBA" id="ARBA00022989"/>
    </source>
</evidence>
<keyword evidence="8 15" id="KW-0472">Membrane</keyword>
<dbReference type="OrthoDB" id="5975154at2759"/>
<keyword evidence="9" id="KW-1015">Disulfide bond</keyword>
<reference evidence="18" key="1">
    <citation type="submission" date="2022-08" db="UniProtKB">
        <authorList>
            <consortium name="EnsemblMetazoa"/>
        </authorList>
    </citation>
    <scope>IDENTIFICATION</scope>
    <source>
        <strain evidence="18">05x7-T-G4-1.051#20</strain>
    </source>
</reference>
<dbReference type="CDD" id="cd19051">
    <property type="entry name" value="LGIC_TM_cation"/>
    <property type="match status" value="1"/>
</dbReference>
<evidence type="ECO:0000256" key="10">
    <source>
        <dbReference type="ARBA" id="ARBA00023170"/>
    </source>
</evidence>
<keyword evidence="10" id="KW-0675">Receptor</keyword>
<feature type="transmembrane region" description="Helical" evidence="15">
    <location>
        <begin position="497"/>
        <end position="515"/>
    </location>
</feature>
<dbReference type="Gene3D" id="1.20.58.390">
    <property type="entry name" value="Neurotransmitter-gated ion-channel transmembrane domain"/>
    <property type="match status" value="2"/>
</dbReference>
<evidence type="ECO:0000256" key="12">
    <source>
        <dbReference type="ARBA" id="ARBA00023286"/>
    </source>
</evidence>
<feature type="domain" description="Neurotransmitter-gated ion-channel ligand-binding" evidence="16">
    <location>
        <begin position="31"/>
        <end position="240"/>
    </location>
</feature>
<dbReference type="GO" id="GO:0022848">
    <property type="term" value="F:acetylcholine-gated monoatomic cation-selective channel activity"/>
    <property type="evidence" value="ECO:0007669"/>
    <property type="project" value="InterPro"/>
</dbReference>
<comment type="caution">
    <text evidence="15">Lacks conserved residue(s) required for the propagation of feature annotation.</text>
</comment>
<evidence type="ECO:0000256" key="13">
    <source>
        <dbReference type="ARBA" id="ARBA00023303"/>
    </source>
</evidence>
<evidence type="ECO:0000256" key="1">
    <source>
        <dbReference type="ARBA" id="ARBA00009237"/>
    </source>
</evidence>
<dbReference type="PANTHER" id="PTHR18945">
    <property type="entry name" value="NEUROTRANSMITTER GATED ION CHANNEL"/>
    <property type="match status" value="1"/>
</dbReference>
<dbReference type="CDD" id="cd18997">
    <property type="entry name" value="LGIC_ECD_nAChR"/>
    <property type="match status" value="1"/>
</dbReference>